<dbReference type="SUPFAM" id="SSF50249">
    <property type="entry name" value="Nucleic acid-binding proteins"/>
    <property type="match status" value="1"/>
</dbReference>
<dbReference type="GO" id="GO:0003735">
    <property type="term" value="F:structural constituent of ribosome"/>
    <property type="evidence" value="ECO:0007669"/>
    <property type="project" value="InterPro"/>
</dbReference>
<evidence type="ECO:0000256" key="3">
    <source>
        <dbReference type="ARBA" id="ARBA00023274"/>
    </source>
</evidence>
<dbReference type="OrthoDB" id="1890621at2759"/>
<keyword evidence="3" id="KW-0687">Ribonucleoprotein</keyword>
<dbReference type="AlphaFoldDB" id="A0A9E7KQI9"/>
<dbReference type="InterPro" id="IPR032440">
    <property type="entry name" value="Ribosomal_uS17_N"/>
</dbReference>
<evidence type="ECO:0000313" key="7">
    <source>
        <dbReference type="Proteomes" id="UP001055439"/>
    </source>
</evidence>
<organism evidence="6 7">
    <name type="scientific">Musa troglodytarum</name>
    <name type="common">fe'i banana</name>
    <dbReference type="NCBI Taxonomy" id="320322"/>
    <lineage>
        <taxon>Eukaryota</taxon>
        <taxon>Viridiplantae</taxon>
        <taxon>Streptophyta</taxon>
        <taxon>Embryophyta</taxon>
        <taxon>Tracheophyta</taxon>
        <taxon>Spermatophyta</taxon>
        <taxon>Magnoliopsida</taxon>
        <taxon>Liliopsida</taxon>
        <taxon>Zingiberales</taxon>
        <taxon>Musaceae</taxon>
        <taxon>Musa</taxon>
    </lineage>
</organism>
<sequence>MVPYLGYGGNEEEREVNHWFYCVKYERREEEVVGEEATPVSISRRGPGREDGGAGEAPRVQRTVTLHVCALGGTETVVVATMLGIESRDPDPIQNQAPLRVRTEKAFLKQPKVFLCSKKSGKGKRPGKGGNRFWKSIGLGFKTPREAIEEKQNIKDEYLACRYEKRHSNIPAHISPCFRVTEGDHVIIGQCRPLAKTVRFNVLKVIPAGSTSGGGKKALAAV</sequence>
<dbReference type="Pfam" id="PF16205">
    <property type="entry name" value="Ribosomal_S17_N"/>
    <property type="match status" value="1"/>
</dbReference>
<accession>A0A9E7KQI9</accession>
<evidence type="ECO:0000313" key="6">
    <source>
        <dbReference type="EMBL" id="URE30083.1"/>
    </source>
</evidence>
<dbReference type="PRINTS" id="PR00973">
    <property type="entry name" value="RIBOSOMALS17"/>
</dbReference>
<dbReference type="Proteomes" id="UP001055439">
    <property type="component" value="Chromosome 8"/>
</dbReference>
<proteinExistence type="inferred from homology"/>
<keyword evidence="2 6" id="KW-0689">Ribosomal protein</keyword>
<evidence type="ECO:0000256" key="1">
    <source>
        <dbReference type="ARBA" id="ARBA00010254"/>
    </source>
</evidence>
<dbReference type="CDD" id="cd00364">
    <property type="entry name" value="Ribosomal_uS17"/>
    <property type="match status" value="1"/>
</dbReference>
<dbReference type="PANTHER" id="PTHR10744">
    <property type="entry name" value="40S RIBOSOMAL PROTEIN S11 FAMILY MEMBER"/>
    <property type="match status" value="1"/>
</dbReference>
<feature type="domain" description="Small ribosomal subunit protein uS17 N-terminal" evidence="5">
    <location>
        <begin position="102"/>
        <end position="151"/>
    </location>
</feature>
<dbReference type="Gene3D" id="2.40.50.1000">
    <property type="match status" value="2"/>
</dbReference>
<reference evidence="6" key="1">
    <citation type="submission" date="2022-05" db="EMBL/GenBank/DDBJ databases">
        <title>The Musa troglodytarum L. genome provides insights into the mechanism of non-climacteric behaviour and enrichment of carotenoids.</title>
        <authorList>
            <person name="Wang J."/>
        </authorList>
    </citation>
    <scope>NUCLEOTIDE SEQUENCE</scope>
    <source>
        <tissue evidence="6">Leaf</tissue>
    </source>
</reference>
<dbReference type="EMBL" id="CP097510">
    <property type="protein sequence ID" value="URE30083.1"/>
    <property type="molecule type" value="Genomic_DNA"/>
</dbReference>
<comment type="similarity">
    <text evidence="1">Belongs to the universal ribosomal protein uS17 family.</text>
</comment>
<gene>
    <name evidence="6" type="ORF">MUK42_06637</name>
</gene>
<name>A0A9E7KQI9_9LILI</name>
<protein>
    <submittedName>
        <fullName evidence="6">Ribosomal protein</fullName>
    </submittedName>
</protein>
<evidence type="ECO:0000259" key="5">
    <source>
        <dbReference type="Pfam" id="PF16205"/>
    </source>
</evidence>
<evidence type="ECO:0000256" key="4">
    <source>
        <dbReference type="SAM" id="MobiDB-lite"/>
    </source>
</evidence>
<dbReference type="Pfam" id="PF00366">
    <property type="entry name" value="Ribosomal_S17"/>
    <property type="match status" value="1"/>
</dbReference>
<dbReference type="InterPro" id="IPR000266">
    <property type="entry name" value="Ribosomal_uS17"/>
</dbReference>
<dbReference type="PANTHER" id="PTHR10744:SF9">
    <property type="entry name" value="40S RIBOSOMAL PROTEIN S11-RELATED"/>
    <property type="match status" value="1"/>
</dbReference>
<keyword evidence="7" id="KW-1185">Reference proteome</keyword>
<evidence type="ECO:0000256" key="2">
    <source>
        <dbReference type="ARBA" id="ARBA00022980"/>
    </source>
</evidence>
<dbReference type="GO" id="GO:0022627">
    <property type="term" value="C:cytosolic small ribosomal subunit"/>
    <property type="evidence" value="ECO:0007669"/>
    <property type="project" value="TreeGrafter"/>
</dbReference>
<dbReference type="GO" id="GO:0006412">
    <property type="term" value="P:translation"/>
    <property type="evidence" value="ECO:0007669"/>
    <property type="project" value="InterPro"/>
</dbReference>
<feature type="region of interest" description="Disordered" evidence="4">
    <location>
        <begin position="36"/>
        <end position="59"/>
    </location>
</feature>
<dbReference type="InterPro" id="IPR012340">
    <property type="entry name" value="NA-bd_OB-fold"/>
</dbReference>